<sequence>NGGAATTTPSFVQLAHCLASLSRIARKPHHRSPVAAELDIAGKRRFWLREVLISGDDFGCFKLRSWARWVHIVARIVK</sequence>
<dbReference type="AlphaFoldDB" id="A0A2P5D523"/>
<organism evidence="1 2">
    <name type="scientific">Parasponia andersonii</name>
    <name type="common">Sponia andersonii</name>
    <dbReference type="NCBI Taxonomy" id="3476"/>
    <lineage>
        <taxon>Eukaryota</taxon>
        <taxon>Viridiplantae</taxon>
        <taxon>Streptophyta</taxon>
        <taxon>Embryophyta</taxon>
        <taxon>Tracheophyta</taxon>
        <taxon>Spermatophyta</taxon>
        <taxon>Magnoliopsida</taxon>
        <taxon>eudicotyledons</taxon>
        <taxon>Gunneridae</taxon>
        <taxon>Pentapetalae</taxon>
        <taxon>rosids</taxon>
        <taxon>fabids</taxon>
        <taxon>Rosales</taxon>
        <taxon>Cannabaceae</taxon>
        <taxon>Parasponia</taxon>
    </lineage>
</organism>
<name>A0A2P5D523_PARAD</name>
<proteinExistence type="predicted"/>
<reference evidence="2" key="1">
    <citation type="submission" date="2016-06" db="EMBL/GenBank/DDBJ databases">
        <title>Parallel loss of symbiosis genes in relatives of nitrogen-fixing non-legume Parasponia.</title>
        <authorList>
            <person name="Van Velzen R."/>
            <person name="Holmer R."/>
            <person name="Bu F."/>
            <person name="Rutten L."/>
            <person name="Van Zeijl A."/>
            <person name="Liu W."/>
            <person name="Santuari L."/>
            <person name="Cao Q."/>
            <person name="Sharma T."/>
            <person name="Shen D."/>
            <person name="Roswanjaya Y."/>
            <person name="Wardhani T."/>
            <person name="Kalhor M.S."/>
            <person name="Jansen J."/>
            <person name="Van den Hoogen J."/>
            <person name="Gungor B."/>
            <person name="Hartog M."/>
            <person name="Hontelez J."/>
            <person name="Verver J."/>
            <person name="Yang W.-C."/>
            <person name="Schijlen E."/>
            <person name="Repin R."/>
            <person name="Schilthuizen M."/>
            <person name="Schranz E."/>
            <person name="Heidstra R."/>
            <person name="Miyata K."/>
            <person name="Fedorova E."/>
            <person name="Kohlen W."/>
            <person name="Bisseling T."/>
            <person name="Smit S."/>
            <person name="Geurts R."/>
        </authorList>
    </citation>
    <scope>NUCLEOTIDE SEQUENCE [LARGE SCALE GENOMIC DNA]</scope>
    <source>
        <strain evidence="2">cv. WU1-14</strain>
    </source>
</reference>
<feature type="non-terminal residue" evidence="1">
    <location>
        <position position="78"/>
    </location>
</feature>
<dbReference type="EMBL" id="JXTB01000063">
    <property type="protein sequence ID" value="PON68399.1"/>
    <property type="molecule type" value="Genomic_DNA"/>
</dbReference>
<feature type="non-terminal residue" evidence="1">
    <location>
        <position position="1"/>
    </location>
</feature>
<gene>
    <name evidence="1" type="ORF">PanWU01x14_095510</name>
</gene>
<dbReference type="Proteomes" id="UP000237105">
    <property type="component" value="Unassembled WGS sequence"/>
</dbReference>
<evidence type="ECO:0000313" key="2">
    <source>
        <dbReference type="Proteomes" id="UP000237105"/>
    </source>
</evidence>
<comment type="caution">
    <text evidence="1">The sequence shown here is derived from an EMBL/GenBank/DDBJ whole genome shotgun (WGS) entry which is preliminary data.</text>
</comment>
<protein>
    <submittedName>
        <fullName evidence="1">Uncharacterized protein</fullName>
    </submittedName>
</protein>
<keyword evidence="2" id="KW-1185">Reference proteome</keyword>
<accession>A0A2P5D523</accession>
<evidence type="ECO:0000313" key="1">
    <source>
        <dbReference type="EMBL" id="PON68399.1"/>
    </source>
</evidence>